<dbReference type="KEGG" id="mri:Mal4_18180"/>
<dbReference type="Pfam" id="PF13430">
    <property type="entry name" value="DUF4112"/>
    <property type="match status" value="1"/>
</dbReference>
<proteinExistence type="predicted"/>
<dbReference type="OrthoDB" id="513552at2"/>
<accession>A0A517Z4X2</accession>
<evidence type="ECO:0000313" key="3">
    <source>
        <dbReference type="Proteomes" id="UP000320496"/>
    </source>
</evidence>
<feature type="compositionally biased region" description="Basic and acidic residues" evidence="1">
    <location>
        <begin position="1"/>
        <end position="11"/>
    </location>
</feature>
<dbReference type="EMBL" id="CP036275">
    <property type="protein sequence ID" value="QDU37504.1"/>
    <property type="molecule type" value="Genomic_DNA"/>
</dbReference>
<protein>
    <recommendedName>
        <fullName evidence="4">DUF4112 domain-containing protein</fullName>
    </recommendedName>
</protein>
<evidence type="ECO:0000313" key="2">
    <source>
        <dbReference type="EMBL" id="QDU37504.1"/>
    </source>
</evidence>
<dbReference type="AlphaFoldDB" id="A0A517Z4X2"/>
<reference evidence="2 3" key="1">
    <citation type="submission" date="2019-02" db="EMBL/GenBank/DDBJ databases">
        <title>Deep-cultivation of Planctomycetes and their phenomic and genomic characterization uncovers novel biology.</title>
        <authorList>
            <person name="Wiegand S."/>
            <person name="Jogler M."/>
            <person name="Boedeker C."/>
            <person name="Pinto D."/>
            <person name="Vollmers J."/>
            <person name="Rivas-Marin E."/>
            <person name="Kohn T."/>
            <person name="Peeters S.H."/>
            <person name="Heuer A."/>
            <person name="Rast P."/>
            <person name="Oberbeckmann S."/>
            <person name="Bunk B."/>
            <person name="Jeske O."/>
            <person name="Meyerdierks A."/>
            <person name="Storesund J.E."/>
            <person name="Kallscheuer N."/>
            <person name="Luecker S."/>
            <person name="Lage O.M."/>
            <person name="Pohl T."/>
            <person name="Merkel B.J."/>
            <person name="Hornburger P."/>
            <person name="Mueller R.-W."/>
            <person name="Bruemmer F."/>
            <person name="Labrenz M."/>
            <person name="Spormann A.M."/>
            <person name="Op den Camp H."/>
            <person name="Overmann J."/>
            <person name="Amann R."/>
            <person name="Jetten M.S.M."/>
            <person name="Mascher T."/>
            <person name="Medema M.H."/>
            <person name="Devos D.P."/>
            <person name="Kaster A.-K."/>
            <person name="Ovreas L."/>
            <person name="Rohde M."/>
            <person name="Galperin M.Y."/>
            <person name="Jogler C."/>
        </authorList>
    </citation>
    <scope>NUCLEOTIDE SEQUENCE [LARGE SCALE GENOMIC DNA]</scope>
    <source>
        <strain evidence="2 3">Mal4</strain>
    </source>
</reference>
<gene>
    <name evidence="2" type="ORF">Mal4_18180</name>
</gene>
<organism evidence="2 3">
    <name type="scientific">Maioricimonas rarisocia</name>
    <dbReference type="NCBI Taxonomy" id="2528026"/>
    <lineage>
        <taxon>Bacteria</taxon>
        <taxon>Pseudomonadati</taxon>
        <taxon>Planctomycetota</taxon>
        <taxon>Planctomycetia</taxon>
        <taxon>Planctomycetales</taxon>
        <taxon>Planctomycetaceae</taxon>
        <taxon>Maioricimonas</taxon>
    </lineage>
</organism>
<evidence type="ECO:0008006" key="4">
    <source>
        <dbReference type="Google" id="ProtNLM"/>
    </source>
</evidence>
<dbReference type="PANTHER" id="PTHR35519:SF2">
    <property type="entry name" value="PH DOMAIN PROTEIN"/>
    <property type="match status" value="1"/>
</dbReference>
<name>A0A517Z4X2_9PLAN</name>
<keyword evidence="3" id="KW-1185">Reference proteome</keyword>
<sequence length="153" mass="16815">MNLSSRLERTFRRPSGAVASRSNPLAAAARKQTPPLGTSPHAHRLARMERLTQLLDEAIRIPGTRFHIGWDTIIGLIPGVGDVATACMSGYVIHQAWQMGVGKRTLARMAGNIAVDMLVGSIPLVGDFFDATFKANRRNMRLLKRRLAVEATR</sequence>
<dbReference type="InterPro" id="IPR025187">
    <property type="entry name" value="DUF4112"/>
</dbReference>
<evidence type="ECO:0000256" key="1">
    <source>
        <dbReference type="SAM" id="MobiDB-lite"/>
    </source>
</evidence>
<feature type="region of interest" description="Disordered" evidence="1">
    <location>
        <begin position="1"/>
        <end position="41"/>
    </location>
</feature>
<dbReference type="PANTHER" id="PTHR35519">
    <property type="entry name" value="MEMBRANE PROTEINS"/>
    <property type="match status" value="1"/>
</dbReference>
<dbReference type="Proteomes" id="UP000320496">
    <property type="component" value="Chromosome"/>
</dbReference>
<dbReference type="RefSeq" id="WP_145368376.1">
    <property type="nucleotide sequence ID" value="NZ_CP036275.1"/>
</dbReference>